<dbReference type="AlphaFoldDB" id="A0A0F9J8U5"/>
<gene>
    <name evidence="1" type="ORF">LCGC14_1853460</name>
</gene>
<dbReference type="EMBL" id="LAZR01018647">
    <property type="protein sequence ID" value="KKL95552.1"/>
    <property type="molecule type" value="Genomic_DNA"/>
</dbReference>
<protein>
    <submittedName>
        <fullName evidence="1">Uncharacterized protein</fullName>
    </submittedName>
</protein>
<proteinExistence type="predicted"/>
<reference evidence="1" key="1">
    <citation type="journal article" date="2015" name="Nature">
        <title>Complex archaea that bridge the gap between prokaryotes and eukaryotes.</title>
        <authorList>
            <person name="Spang A."/>
            <person name="Saw J.H."/>
            <person name="Jorgensen S.L."/>
            <person name="Zaremba-Niedzwiedzka K."/>
            <person name="Martijn J."/>
            <person name="Lind A.E."/>
            <person name="van Eijk R."/>
            <person name="Schleper C."/>
            <person name="Guy L."/>
            <person name="Ettema T.J."/>
        </authorList>
    </citation>
    <scope>NUCLEOTIDE SEQUENCE</scope>
</reference>
<sequence>MLKNQNKKFESILVIWEDFLDKEIPQEKESFSVENGISSFKIEEKDFINSLVKIKIFCECDHGIEKIIDLKNIPISYLLQGSKIKRYRYKFICNSCERLFFIPLKVNELHTKNPHKTVREHYKEIEIIEVPQDYSLKVYEQKDNQTQIESLQRLIEFHEQRRLYLLSQRYENICLKYEQTKKLIADNFSLKYLKEMQDIDTEAFKFLNNISKIIHDNLLKGSTYEEEFIKKQLIRIRWDFKRYRQYKKRLHDAIAQSISLLRNCKYELSLKYLEKSKKPLDFLTGFPIFNTIEDIFQSVRRLSLGFIKFSLIDGIFRCFISMNSFFTKKKYSIAMEGYSILLS</sequence>
<evidence type="ECO:0000313" key="1">
    <source>
        <dbReference type="EMBL" id="KKL95552.1"/>
    </source>
</evidence>
<organism evidence="1">
    <name type="scientific">marine sediment metagenome</name>
    <dbReference type="NCBI Taxonomy" id="412755"/>
    <lineage>
        <taxon>unclassified sequences</taxon>
        <taxon>metagenomes</taxon>
        <taxon>ecological metagenomes</taxon>
    </lineage>
</organism>
<name>A0A0F9J8U5_9ZZZZ</name>
<comment type="caution">
    <text evidence="1">The sequence shown here is derived from an EMBL/GenBank/DDBJ whole genome shotgun (WGS) entry which is preliminary data.</text>
</comment>
<accession>A0A0F9J8U5</accession>